<dbReference type="EMBL" id="SJPG01000001">
    <property type="protein sequence ID" value="TWT59721.1"/>
    <property type="molecule type" value="Genomic_DNA"/>
</dbReference>
<feature type="region of interest" description="Disordered" evidence="1">
    <location>
        <begin position="41"/>
        <end position="62"/>
    </location>
</feature>
<dbReference type="Proteomes" id="UP000316095">
    <property type="component" value="Unassembled WGS sequence"/>
</dbReference>
<keyword evidence="3" id="KW-1185">Reference proteome</keyword>
<organism evidence="2 3">
    <name type="scientific">Rubinisphaera italica</name>
    <dbReference type="NCBI Taxonomy" id="2527969"/>
    <lineage>
        <taxon>Bacteria</taxon>
        <taxon>Pseudomonadati</taxon>
        <taxon>Planctomycetota</taxon>
        <taxon>Planctomycetia</taxon>
        <taxon>Planctomycetales</taxon>
        <taxon>Planctomycetaceae</taxon>
        <taxon>Rubinisphaera</taxon>
    </lineage>
</organism>
<gene>
    <name evidence="2" type="ORF">Pan54_04310</name>
</gene>
<sequence length="77" mass="8468">MQTQSLDHSVAGGVLLLIGLWEPRPYTSAVRSIDVQVRSGIRTAPQQMEHNGSSLGHSGRMDDIVHSKDTYEIPILL</sequence>
<dbReference type="AlphaFoldDB" id="A0A5C5XBD7"/>
<accession>A0A5C5XBD7</accession>
<proteinExistence type="predicted"/>
<reference evidence="2 3" key="1">
    <citation type="submission" date="2019-02" db="EMBL/GenBank/DDBJ databases">
        <title>Deep-cultivation of Planctomycetes and their phenomic and genomic characterization uncovers novel biology.</title>
        <authorList>
            <person name="Wiegand S."/>
            <person name="Jogler M."/>
            <person name="Boedeker C."/>
            <person name="Pinto D."/>
            <person name="Vollmers J."/>
            <person name="Rivas-Marin E."/>
            <person name="Kohn T."/>
            <person name="Peeters S.H."/>
            <person name="Heuer A."/>
            <person name="Rast P."/>
            <person name="Oberbeckmann S."/>
            <person name="Bunk B."/>
            <person name="Jeske O."/>
            <person name="Meyerdierks A."/>
            <person name="Storesund J.E."/>
            <person name="Kallscheuer N."/>
            <person name="Luecker S."/>
            <person name="Lage O.M."/>
            <person name="Pohl T."/>
            <person name="Merkel B.J."/>
            <person name="Hornburger P."/>
            <person name="Mueller R.-W."/>
            <person name="Bruemmer F."/>
            <person name="Labrenz M."/>
            <person name="Spormann A.M."/>
            <person name="Op Den Camp H."/>
            <person name="Overmann J."/>
            <person name="Amann R."/>
            <person name="Jetten M.S.M."/>
            <person name="Mascher T."/>
            <person name="Medema M.H."/>
            <person name="Devos D.P."/>
            <person name="Kaster A.-K."/>
            <person name="Ovreas L."/>
            <person name="Rohde M."/>
            <person name="Galperin M.Y."/>
            <person name="Jogler C."/>
        </authorList>
    </citation>
    <scope>NUCLEOTIDE SEQUENCE [LARGE SCALE GENOMIC DNA]</scope>
    <source>
        <strain evidence="2 3">Pan54</strain>
    </source>
</reference>
<feature type="compositionally biased region" description="Polar residues" evidence="1">
    <location>
        <begin position="44"/>
        <end position="56"/>
    </location>
</feature>
<comment type="caution">
    <text evidence="2">The sequence shown here is derived from an EMBL/GenBank/DDBJ whole genome shotgun (WGS) entry which is preliminary data.</text>
</comment>
<protein>
    <submittedName>
        <fullName evidence="2">Uncharacterized protein</fullName>
    </submittedName>
</protein>
<name>A0A5C5XBD7_9PLAN</name>
<evidence type="ECO:0000256" key="1">
    <source>
        <dbReference type="SAM" id="MobiDB-lite"/>
    </source>
</evidence>
<evidence type="ECO:0000313" key="2">
    <source>
        <dbReference type="EMBL" id="TWT59721.1"/>
    </source>
</evidence>
<evidence type="ECO:0000313" key="3">
    <source>
        <dbReference type="Proteomes" id="UP000316095"/>
    </source>
</evidence>